<reference evidence="1" key="1">
    <citation type="submission" date="2021-04" db="EMBL/GenBank/DDBJ databases">
        <title>Genome based classification of Actinospica acidithermotolerans sp. nov., an actinobacterium isolated from an Indonesian hot spring.</title>
        <authorList>
            <person name="Kusuma A.B."/>
            <person name="Putra K.E."/>
            <person name="Nafisah S."/>
            <person name="Loh J."/>
            <person name="Nouioui I."/>
            <person name="Goodfellow M."/>
        </authorList>
    </citation>
    <scope>NUCLEOTIDE SEQUENCE</scope>
    <source>
        <strain evidence="1">MGRD01-02</strain>
    </source>
</reference>
<dbReference type="AlphaFoldDB" id="A0A941EEN6"/>
<dbReference type="InterPro" id="IPR054211">
    <property type="entry name" value="DUF6918"/>
</dbReference>
<accession>A0A941EEN6</accession>
<gene>
    <name evidence="1" type="ORF">KDK95_22135</name>
</gene>
<evidence type="ECO:0000313" key="1">
    <source>
        <dbReference type="EMBL" id="MBR7829023.1"/>
    </source>
</evidence>
<dbReference type="EMBL" id="JAGSOH010000072">
    <property type="protein sequence ID" value="MBR7829023.1"/>
    <property type="molecule type" value="Genomic_DNA"/>
</dbReference>
<dbReference type="Pfam" id="PF21893">
    <property type="entry name" value="DUF6918"/>
    <property type="match status" value="1"/>
</dbReference>
<keyword evidence="2" id="KW-1185">Reference proteome</keyword>
<dbReference type="Proteomes" id="UP000676325">
    <property type="component" value="Unassembled WGS sequence"/>
</dbReference>
<dbReference type="RefSeq" id="WP_212520156.1">
    <property type="nucleotide sequence ID" value="NZ_JAGSOH010000072.1"/>
</dbReference>
<sequence>MATLQETLLAPDVRPNVIADGVTLVEEEVSDKGLIIKGAYKTVTAFASGIIHDAVETLLPEMIGKLDPFWADFQAAGGGSFGDYLAKNGEAASEALLAVTDERAKNSERAPIRKAYNAVRPSGVKNVEAALPRLGALIEKYAG</sequence>
<name>A0A941EEN6_9ACTN</name>
<organism evidence="1 2">
    <name type="scientific">Actinospica acidithermotolerans</name>
    <dbReference type="NCBI Taxonomy" id="2828514"/>
    <lineage>
        <taxon>Bacteria</taxon>
        <taxon>Bacillati</taxon>
        <taxon>Actinomycetota</taxon>
        <taxon>Actinomycetes</taxon>
        <taxon>Catenulisporales</taxon>
        <taxon>Actinospicaceae</taxon>
        <taxon>Actinospica</taxon>
    </lineage>
</organism>
<evidence type="ECO:0000313" key="2">
    <source>
        <dbReference type="Proteomes" id="UP000676325"/>
    </source>
</evidence>
<protein>
    <submittedName>
        <fullName evidence="1">Uncharacterized protein</fullName>
    </submittedName>
</protein>
<comment type="caution">
    <text evidence="1">The sequence shown here is derived from an EMBL/GenBank/DDBJ whole genome shotgun (WGS) entry which is preliminary data.</text>
</comment>
<proteinExistence type="predicted"/>